<evidence type="ECO:0000313" key="10">
    <source>
        <dbReference type="Proteomes" id="UP000256695"/>
    </source>
</evidence>
<evidence type="ECO:0000256" key="4">
    <source>
        <dbReference type="ARBA" id="ARBA00022692"/>
    </source>
</evidence>
<feature type="transmembrane region" description="Helical" evidence="7">
    <location>
        <begin position="285"/>
        <end position="304"/>
    </location>
</feature>
<comment type="similarity">
    <text evidence="2">Belongs to the monovalent cation:proton antiporter 2 (CPA2) transporter (TC 2.A.37) family.</text>
</comment>
<reference evidence="9 10" key="1">
    <citation type="submission" date="2018-04" db="EMBL/GenBank/DDBJ databases">
        <title>Novel Campyloabacter and Helicobacter Species and Strains.</title>
        <authorList>
            <person name="Mannion A.J."/>
            <person name="Shen Z."/>
            <person name="Fox J.G."/>
        </authorList>
    </citation>
    <scope>NUCLEOTIDE SEQUENCE [LARGE SCALE GENOMIC DNA]</scope>
    <source>
        <strain evidence="9 10">MIT 04-9362</strain>
    </source>
</reference>
<evidence type="ECO:0000256" key="3">
    <source>
        <dbReference type="ARBA" id="ARBA00022448"/>
    </source>
</evidence>
<dbReference type="Proteomes" id="UP000256695">
    <property type="component" value="Unassembled WGS sequence"/>
</dbReference>
<feature type="transmembrane region" description="Helical" evidence="7">
    <location>
        <begin position="260"/>
        <end position="279"/>
    </location>
</feature>
<gene>
    <name evidence="9" type="ORF">CQA57_07480</name>
</gene>
<evidence type="ECO:0000313" key="9">
    <source>
        <dbReference type="EMBL" id="RDU71887.1"/>
    </source>
</evidence>
<dbReference type="Gene3D" id="3.40.50.720">
    <property type="entry name" value="NAD(P)-binding Rossmann-like Domain"/>
    <property type="match status" value="1"/>
</dbReference>
<feature type="transmembrane region" description="Helical" evidence="7">
    <location>
        <begin position="12"/>
        <end position="36"/>
    </location>
</feature>
<keyword evidence="10" id="KW-1185">Reference proteome</keyword>
<dbReference type="InterPro" id="IPR006153">
    <property type="entry name" value="Cation/H_exchanger_TM"/>
</dbReference>
<evidence type="ECO:0000256" key="7">
    <source>
        <dbReference type="SAM" id="Phobius"/>
    </source>
</evidence>
<dbReference type="InterPro" id="IPR036291">
    <property type="entry name" value="NAD(P)-bd_dom_sf"/>
</dbReference>
<feature type="transmembrane region" description="Helical" evidence="7">
    <location>
        <begin position="365"/>
        <end position="384"/>
    </location>
</feature>
<comment type="caution">
    <text evidence="9">The sequence shown here is derived from an EMBL/GenBank/DDBJ whole genome shotgun (WGS) entry which is preliminary data.</text>
</comment>
<keyword evidence="3" id="KW-0813">Transport</keyword>
<accession>A0A3D8J2Z0</accession>
<feature type="transmembrane region" description="Helical" evidence="7">
    <location>
        <begin position="165"/>
        <end position="186"/>
    </location>
</feature>
<comment type="subcellular location">
    <subcellularLocation>
        <location evidence="1">Membrane</location>
        <topology evidence="1">Multi-pass membrane protein</topology>
    </subcellularLocation>
</comment>
<keyword evidence="5 7" id="KW-1133">Transmembrane helix</keyword>
<feature type="transmembrane region" description="Helical" evidence="7">
    <location>
        <begin position="42"/>
        <end position="63"/>
    </location>
</feature>
<dbReference type="InterPro" id="IPR003148">
    <property type="entry name" value="RCK_N"/>
</dbReference>
<evidence type="ECO:0000256" key="5">
    <source>
        <dbReference type="ARBA" id="ARBA00022989"/>
    </source>
</evidence>
<feature type="transmembrane region" description="Helical" evidence="7">
    <location>
        <begin position="207"/>
        <end position="226"/>
    </location>
</feature>
<feature type="domain" description="RCK N-terminal" evidence="8">
    <location>
        <begin position="414"/>
        <end position="537"/>
    </location>
</feature>
<dbReference type="GO" id="GO:0015297">
    <property type="term" value="F:antiporter activity"/>
    <property type="evidence" value="ECO:0007669"/>
    <property type="project" value="InterPro"/>
</dbReference>
<dbReference type="GO" id="GO:1902600">
    <property type="term" value="P:proton transmembrane transport"/>
    <property type="evidence" value="ECO:0007669"/>
    <property type="project" value="InterPro"/>
</dbReference>
<protein>
    <submittedName>
        <fullName evidence="9">Potassium transporter</fullName>
    </submittedName>
</protein>
<feature type="transmembrane region" description="Helical" evidence="7">
    <location>
        <begin position="104"/>
        <end position="125"/>
    </location>
</feature>
<feature type="transmembrane region" description="Helical" evidence="7">
    <location>
        <begin position="75"/>
        <end position="98"/>
    </location>
</feature>
<sequence>MFGLGMSIFFNLILKYFEIPVIIGYIITGILIAYFFHFYGSATLSEIAEFGIVFLMFMIGLEFSFDRLRAMKQEVLLFGILQVVFTSLVFFCLAYFLFGLSSSISLVIGMSFSLSSTAIVLKFFDENKQLASTHGKSVVGILILQDIAVIPILIILALVSNKDLSLGNLLLKTLISGVIVFGLLLLPGKKIASKILKLAAKSKIDEIFMATVLLIVLGSAALSHAFGFSMSLGAFIAGMVISKSRFKYRVESDLSHFRDIFLALFFITVGMQVDLSFLIGNAFGIALLLFFVMTIKTLLLYGILKFFRSNQSALKTALSLAQIGEFSFAIFVSASGAKLFNAPLDSGILNFLQQRGIIEFYAEDIHQFLVIMVVFSMIVTPFILKNLTNIVEYFLRKSIVEERQLEARVEIPLLNHILVVGYGSLGSSVVSELKRRGLDYVAIDRDITKVDMGEKRRDRVIFGDISKKSFLEKFHLDEASSVIITIDDTSMIHVICEGILEIAPNIDIIAKVDSELQEIELKDLNVIGVNAQSEIAGLLVKYATKE</sequence>
<dbReference type="PROSITE" id="PS51201">
    <property type="entry name" value="RCK_N"/>
    <property type="match status" value="1"/>
</dbReference>
<dbReference type="PANTHER" id="PTHR42751">
    <property type="entry name" value="SODIUM/HYDROGEN EXCHANGER FAMILY/TRKA DOMAIN PROTEIN"/>
    <property type="match status" value="1"/>
</dbReference>
<evidence type="ECO:0000259" key="8">
    <source>
        <dbReference type="PROSITE" id="PS51201"/>
    </source>
</evidence>
<dbReference type="Pfam" id="PF00999">
    <property type="entry name" value="Na_H_Exchanger"/>
    <property type="match status" value="1"/>
</dbReference>
<dbReference type="AlphaFoldDB" id="A0A3D8J2Z0"/>
<dbReference type="EMBL" id="NXLX01000025">
    <property type="protein sequence ID" value="RDU71887.1"/>
    <property type="molecule type" value="Genomic_DNA"/>
</dbReference>
<dbReference type="Pfam" id="PF02254">
    <property type="entry name" value="TrkA_N"/>
    <property type="match status" value="1"/>
</dbReference>
<evidence type="ECO:0000256" key="6">
    <source>
        <dbReference type="ARBA" id="ARBA00023136"/>
    </source>
</evidence>
<name>A0A3D8J2Z0_9HELI</name>
<dbReference type="GO" id="GO:0016020">
    <property type="term" value="C:membrane"/>
    <property type="evidence" value="ECO:0007669"/>
    <property type="project" value="UniProtKB-SubCell"/>
</dbReference>
<dbReference type="InterPro" id="IPR038770">
    <property type="entry name" value="Na+/solute_symporter_sf"/>
</dbReference>
<feature type="transmembrane region" description="Helical" evidence="7">
    <location>
        <begin position="137"/>
        <end position="159"/>
    </location>
</feature>
<evidence type="ECO:0000256" key="1">
    <source>
        <dbReference type="ARBA" id="ARBA00004141"/>
    </source>
</evidence>
<dbReference type="Gene3D" id="1.20.1530.20">
    <property type="match status" value="1"/>
</dbReference>
<evidence type="ECO:0000256" key="2">
    <source>
        <dbReference type="ARBA" id="ARBA00005551"/>
    </source>
</evidence>
<dbReference type="GO" id="GO:0006813">
    <property type="term" value="P:potassium ion transport"/>
    <property type="evidence" value="ECO:0007669"/>
    <property type="project" value="InterPro"/>
</dbReference>
<dbReference type="PANTHER" id="PTHR42751:SF3">
    <property type="entry name" value="SODIUM_GLUTAMATE SYMPORTER"/>
    <property type="match status" value="1"/>
</dbReference>
<keyword evidence="6 7" id="KW-0472">Membrane</keyword>
<organism evidence="9 10">
    <name type="scientific">Helicobacter anseris</name>
    <dbReference type="NCBI Taxonomy" id="375926"/>
    <lineage>
        <taxon>Bacteria</taxon>
        <taxon>Pseudomonadati</taxon>
        <taxon>Campylobacterota</taxon>
        <taxon>Epsilonproteobacteria</taxon>
        <taxon>Campylobacterales</taxon>
        <taxon>Helicobacteraceae</taxon>
        <taxon>Helicobacter</taxon>
    </lineage>
</organism>
<keyword evidence="4 7" id="KW-0812">Transmembrane</keyword>
<proteinExistence type="inferred from homology"/>
<dbReference type="SUPFAM" id="SSF51735">
    <property type="entry name" value="NAD(P)-binding Rossmann-fold domains"/>
    <property type="match status" value="1"/>
</dbReference>